<keyword evidence="1" id="KW-0479">Metal-binding</keyword>
<evidence type="ECO:0000313" key="8">
    <source>
        <dbReference type="Proteomes" id="UP000734854"/>
    </source>
</evidence>
<gene>
    <name evidence="7" type="ORF">ZIOFF_038412</name>
</gene>
<feature type="compositionally biased region" description="Polar residues" evidence="5">
    <location>
        <begin position="295"/>
        <end position="316"/>
    </location>
</feature>
<comment type="caution">
    <text evidence="7">The sequence shown here is derived from an EMBL/GenBank/DDBJ whole genome shotgun (WGS) entry which is preliminary data.</text>
</comment>
<name>A0A8J5G1F0_ZINOF</name>
<accession>A0A8J5G1F0</accession>
<dbReference type="PANTHER" id="PTHR46293">
    <property type="entry name" value="E3 UBIQUITIN PROTEIN LIGASE DRIP1"/>
    <property type="match status" value="1"/>
</dbReference>
<keyword evidence="3" id="KW-0862">Zinc</keyword>
<dbReference type="CDD" id="cd16525">
    <property type="entry name" value="RING-HC_PCGF"/>
    <property type="match status" value="1"/>
</dbReference>
<dbReference type="Proteomes" id="UP000734854">
    <property type="component" value="Unassembled WGS sequence"/>
</dbReference>
<proteinExistence type="predicted"/>
<keyword evidence="2 4" id="KW-0863">Zinc-finger</keyword>
<dbReference type="SUPFAM" id="SSF57850">
    <property type="entry name" value="RING/U-box"/>
    <property type="match status" value="1"/>
</dbReference>
<dbReference type="InterPro" id="IPR017907">
    <property type="entry name" value="Znf_RING_CS"/>
</dbReference>
<organism evidence="7 8">
    <name type="scientific">Zingiber officinale</name>
    <name type="common">Ginger</name>
    <name type="synonym">Amomum zingiber</name>
    <dbReference type="NCBI Taxonomy" id="94328"/>
    <lineage>
        <taxon>Eukaryota</taxon>
        <taxon>Viridiplantae</taxon>
        <taxon>Streptophyta</taxon>
        <taxon>Embryophyta</taxon>
        <taxon>Tracheophyta</taxon>
        <taxon>Spermatophyta</taxon>
        <taxon>Magnoliopsida</taxon>
        <taxon>Liliopsida</taxon>
        <taxon>Zingiberales</taxon>
        <taxon>Zingiberaceae</taxon>
        <taxon>Zingiber</taxon>
    </lineage>
</organism>
<evidence type="ECO:0000256" key="4">
    <source>
        <dbReference type="PROSITE-ProRule" id="PRU00175"/>
    </source>
</evidence>
<evidence type="ECO:0000259" key="6">
    <source>
        <dbReference type="PROSITE" id="PS50089"/>
    </source>
</evidence>
<dbReference type="AlphaFoldDB" id="A0A8J5G1F0"/>
<dbReference type="GO" id="GO:0004842">
    <property type="term" value="F:ubiquitin-protein transferase activity"/>
    <property type="evidence" value="ECO:0007669"/>
    <property type="project" value="InterPro"/>
</dbReference>
<evidence type="ECO:0000256" key="2">
    <source>
        <dbReference type="ARBA" id="ARBA00022771"/>
    </source>
</evidence>
<dbReference type="Pfam" id="PF13923">
    <property type="entry name" value="zf-C3HC4_2"/>
    <property type="match status" value="1"/>
</dbReference>
<dbReference type="PROSITE" id="PS50089">
    <property type="entry name" value="ZF_RING_2"/>
    <property type="match status" value="1"/>
</dbReference>
<evidence type="ECO:0000256" key="3">
    <source>
        <dbReference type="ARBA" id="ARBA00022833"/>
    </source>
</evidence>
<dbReference type="InterPro" id="IPR044807">
    <property type="entry name" value="DRIP1-like"/>
</dbReference>
<dbReference type="EMBL" id="JACMSC010000011">
    <property type="protein sequence ID" value="KAG6498690.1"/>
    <property type="molecule type" value="Genomic_DNA"/>
</dbReference>
<sequence>MADVGAAARGPSMVVKVRREVMVACMTCPLCHKLLRDATTIPECLHTFCRKCITEKLNDEETYQCPVCNICLGVIPMEKLRPDHNLQDIKTKIFPPKRSKTETLDETSTPMIPTKRKEKSLSSLVVSTSHIATQTCSTGRRTKAVTKRAVYARGLRPSFNESSEKDDNIIDNYVEKSNSIEKMRKVSLKRKQTHSNVEPSNHMFYEGKQNGGLSFQDKVDIWNPLNCLVEAANRTKAFSSVPQRPVVKDEKFNDYGGETNISNERHKVHQHKSKILEKTDSILMQPVTQKESRLQKVTRSNDLTASARSSHDAQNSQSVRKINPIWFSLVPSVEQIGDPQFPQISSNYLRVNVLFAYRDGSMPVLFIHKYLVKKLNLQNEASVQITCLGQPVSPTTAINKLVEQWLSEKSSQRLPAAIGASAKEFVMVLVYSWSKVSDNKL</sequence>
<feature type="region of interest" description="Disordered" evidence="5">
    <location>
        <begin position="289"/>
        <end position="316"/>
    </location>
</feature>
<dbReference type="PANTHER" id="PTHR46293:SF1">
    <property type="entry name" value="OS03G0632800 PROTEIN"/>
    <property type="match status" value="1"/>
</dbReference>
<evidence type="ECO:0000256" key="5">
    <source>
        <dbReference type="SAM" id="MobiDB-lite"/>
    </source>
</evidence>
<dbReference type="InterPro" id="IPR013083">
    <property type="entry name" value="Znf_RING/FYVE/PHD"/>
</dbReference>
<dbReference type="GO" id="GO:0008270">
    <property type="term" value="F:zinc ion binding"/>
    <property type="evidence" value="ECO:0007669"/>
    <property type="project" value="UniProtKB-KW"/>
</dbReference>
<dbReference type="SMART" id="SM00184">
    <property type="entry name" value="RING"/>
    <property type="match status" value="1"/>
</dbReference>
<reference evidence="7 8" key="1">
    <citation type="submission" date="2020-08" db="EMBL/GenBank/DDBJ databases">
        <title>Plant Genome Project.</title>
        <authorList>
            <person name="Zhang R.-G."/>
        </authorList>
    </citation>
    <scope>NUCLEOTIDE SEQUENCE [LARGE SCALE GENOMIC DNA]</scope>
    <source>
        <tissue evidence="7">Rhizome</tissue>
    </source>
</reference>
<feature type="region of interest" description="Disordered" evidence="5">
    <location>
        <begin position="99"/>
        <end position="119"/>
    </location>
</feature>
<evidence type="ECO:0000256" key="1">
    <source>
        <dbReference type="ARBA" id="ARBA00022723"/>
    </source>
</evidence>
<keyword evidence="8" id="KW-1185">Reference proteome</keyword>
<evidence type="ECO:0000313" key="7">
    <source>
        <dbReference type="EMBL" id="KAG6498690.1"/>
    </source>
</evidence>
<dbReference type="InterPro" id="IPR001841">
    <property type="entry name" value="Znf_RING"/>
</dbReference>
<dbReference type="Gene3D" id="3.30.40.10">
    <property type="entry name" value="Zinc/RING finger domain, C3HC4 (zinc finger)"/>
    <property type="match status" value="1"/>
</dbReference>
<dbReference type="PROSITE" id="PS00518">
    <property type="entry name" value="ZF_RING_1"/>
    <property type="match status" value="1"/>
</dbReference>
<protein>
    <recommendedName>
        <fullName evidence="6">RING-type domain-containing protein</fullName>
    </recommendedName>
</protein>
<feature type="domain" description="RING-type" evidence="6">
    <location>
        <begin position="28"/>
        <end position="69"/>
    </location>
</feature>